<evidence type="ECO:0000256" key="2">
    <source>
        <dbReference type="ARBA" id="ARBA00023008"/>
    </source>
</evidence>
<sequence length="198" mass="22717">MMKKHGFIFIGFLLLLTACQGQDIEDVQGITDISEANWEVESFEYKNQDREPFGLGDLEDGYWIANFIFTRCPTVCNTMTPNMVILQEAVLENDIDVEFVSFTVDPSYDNPEVLTEYASTYGVSQENWTFLTGYDDEEIRELSEGSFRQEMKDDPEGNDIIHGVNFFLITDEQEIIRLYDGMNTPVDEVITDLEQIGL</sequence>
<dbReference type="Pfam" id="PF02630">
    <property type="entry name" value="SCO1-SenC"/>
    <property type="match status" value="1"/>
</dbReference>
<dbReference type="PANTHER" id="PTHR12151:SF25">
    <property type="entry name" value="LINALOOL DEHYDRATASE_ISOMERASE DOMAIN-CONTAINING PROTEIN"/>
    <property type="match status" value="1"/>
</dbReference>
<accession>A0ABS2P6D8</accession>
<comment type="similarity">
    <text evidence="1">Belongs to the SCO1/2 family.</text>
</comment>
<dbReference type="EMBL" id="JAFBEC010000001">
    <property type="protein sequence ID" value="MBM7630969.1"/>
    <property type="molecule type" value="Genomic_DNA"/>
</dbReference>
<protein>
    <submittedName>
        <fullName evidence="4">Protein SCO1/2</fullName>
    </submittedName>
</protein>
<comment type="caution">
    <text evidence="4">The sequence shown here is derived from an EMBL/GenBank/DDBJ whole genome shotgun (WGS) entry which is preliminary data.</text>
</comment>
<dbReference type="InterPro" id="IPR036249">
    <property type="entry name" value="Thioredoxin-like_sf"/>
</dbReference>
<dbReference type="PANTHER" id="PTHR12151">
    <property type="entry name" value="ELECTRON TRANSPORT PROTIN SCO1/SENC FAMILY MEMBER"/>
    <property type="match status" value="1"/>
</dbReference>
<reference evidence="4 5" key="1">
    <citation type="submission" date="2021-01" db="EMBL/GenBank/DDBJ databases">
        <title>Genomic Encyclopedia of Type Strains, Phase IV (KMG-IV): sequencing the most valuable type-strain genomes for metagenomic binning, comparative biology and taxonomic classification.</title>
        <authorList>
            <person name="Goeker M."/>
        </authorList>
    </citation>
    <scope>NUCLEOTIDE SEQUENCE [LARGE SCALE GENOMIC DNA]</scope>
    <source>
        <strain evidence="4 5">DSM 25540</strain>
    </source>
</reference>
<organism evidence="4 5">
    <name type="scientific">Geomicrobium sediminis</name>
    <dbReference type="NCBI Taxonomy" id="1347788"/>
    <lineage>
        <taxon>Bacteria</taxon>
        <taxon>Bacillati</taxon>
        <taxon>Bacillota</taxon>
        <taxon>Bacilli</taxon>
        <taxon>Bacillales</taxon>
        <taxon>Geomicrobium</taxon>
    </lineage>
</organism>
<evidence type="ECO:0000256" key="1">
    <source>
        <dbReference type="ARBA" id="ARBA00010996"/>
    </source>
</evidence>
<evidence type="ECO:0000259" key="3">
    <source>
        <dbReference type="PROSITE" id="PS51352"/>
    </source>
</evidence>
<dbReference type="Gene3D" id="3.40.30.10">
    <property type="entry name" value="Glutaredoxin"/>
    <property type="match status" value="1"/>
</dbReference>
<dbReference type="RefSeq" id="WP_204695129.1">
    <property type="nucleotide sequence ID" value="NZ_JAFBEC010000001.1"/>
</dbReference>
<proteinExistence type="inferred from homology"/>
<keyword evidence="5" id="KW-1185">Reference proteome</keyword>
<dbReference type="Proteomes" id="UP000741863">
    <property type="component" value="Unassembled WGS sequence"/>
</dbReference>
<evidence type="ECO:0000313" key="5">
    <source>
        <dbReference type="Proteomes" id="UP000741863"/>
    </source>
</evidence>
<dbReference type="InterPro" id="IPR013766">
    <property type="entry name" value="Thioredoxin_domain"/>
</dbReference>
<evidence type="ECO:0000313" key="4">
    <source>
        <dbReference type="EMBL" id="MBM7630969.1"/>
    </source>
</evidence>
<name>A0ABS2P6D8_9BACL</name>
<dbReference type="PROSITE" id="PS51352">
    <property type="entry name" value="THIOREDOXIN_2"/>
    <property type="match status" value="1"/>
</dbReference>
<dbReference type="PROSITE" id="PS51257">
    <property type="entry name" value="PROKAR_LIPOPROTEIN"/>
    <property type="match status" value="1"/>
</dbReference>
<dbReference type="InterPro" id="IPR003782">
    <property type="entry name" value="SCO1/SenC"/>
</dbReference>
<dbReference type="CDD" id="cd02968">
    <property type="entry name" value="SCO"/>
    <property type="match status" value="1"/>
</dbReference>
<dbReference type="SUPFAM" id="SSF52833">
    <property type="entry name" value="Thioredoxin-like"/>
    <property type="match status" value="1"/>
</dbReference>
<gene>
    <name evidence="4" type="ORF">JOD17_000060</name>
</gene>
<feature type="domain" description="Thioredoxin" evidence="3">
    <location>
        <begin position="34"/>
        <end position="184"/>
    </location>
</feature>
<keyword evidence="2" id="KW-0186">Copper</keyword>